<name>A0A649V9W5_9CAUD</name>
<keyword evidence="2" id="KW-1185">Reference proteome</keyword>
<dbReference type="Proteomes" id="UP000423725">
    <property type="component" value="Segment"/>
</dbReference>
<organism evidence="1 2">
    <name type="scientific">Mycobacterium phage Yecey3</name>
    <dbReference type="NCBI Taxonomy" id="2656617"/>
    <lineage>
        <taxon>Viruses</taxon>
        <taxon>Duplodnaviria</taxon>
        <taxon>Heunggongvirae</taxon>
        <taxon>Uroviricota</taxon>
        <taxon>Caudoviricetes</taxon>
        <taxon>Yeceytrevirus</taxon>
        <taxon>Yeceytrevirus yecey3</taxon>
    </lineage>
</organism>
<protein>
    <submittedName>
        <fullName evidence="1">Uncharacterized protein</fullName>
    </submittedName>
</protein>
<accession>A0A649V9W5</accession>
<dbReference type="KEGG" id="vg:64871086"/>
<gene>
    <name evidence="1" type="primary">43</name>
    <name evidence="1" type="ORF">SEA_YECEY3_43</name>
</gene>
<dbReference type="GeneID" id="64871086"/>
<reference evidence="1 2" key="1">
    <citation type="submission" date="2019-10" db="EMBL/GenBank/DDBJ databases">
        <authorList>
            <person name="Curtis N."/>
            <person name="Kistler A.L."/>
            <person name="Garlena R.A."/>
            <person name="Russell D.A."/>
            <person name="Pope W.H."/>
            <person name="Jacobs-Sera D."/>
            <person name="Hatfull G.F."/>
        </authorList>
    </citation>
    <scope>NUCLEOTIDE SEQUENCE [LARGE SCALE GENOMIC DNA]</scope>
</reference>
<proteinExistence type="predicted"/>
<evidence type="ECO:0000313" key="2">
    <source>
        <dbReference type="Proteomes" id="UP000423725"/>
    </source>
</evidence>
<sequence>MAAGSVSVEVKPDFTNLIEGLRRVAAAFEELGFDAHKAADELENREDDERG</sequence>
<dbReference type="EMBL" id="MN585979">
    <property type="protein sequence ID" value="QGJ88795.1"/>
    <property type="molecule type" value="Genomic_DNA"/>
</dbReference>
<dbReference type="RefSeq" id="YP_010061468.1">
    <property type="nucleotide sequence ID" value="NC_054783.1"/>
</dbReference>
<evidence type="ECO:0000313" key="1">
    <source>
        <dbReference type="EMBL" id="QGJ88795.1"/>
    </source>
</evidence>